<keyword evidence="3" id="KW-1185">Reference proteome</keyword>
<feature type="region of interest" description="Disordered" evidence="1">
    <location>
        <begin position="119"/>
        <end position="148"/>
    </location>
</feature>
<gene>
    <name evidence="2" type="ORF">RFI_17926</name>
</gene>
<dbReference type="EMBL" id="ASPP01013805">
    <property type="protein sequence ID" value="ETO19305.1"/>
    <property type="molecule type" value="Genomic_DNA"/>
</dbReference>
<evidence type="ECO:0000256" key="1">
    <source>
        <dbReference type="SAM" id="MobiDB-lite"/>
    </source>
</evidence>
<sequence>MSTNTLNQNPRALEEATSKALAEHERRCSQYVAVSKDISQIVGDMEEAKRVAQDVMKGIDPNYRSEIAHELSRDDPLVSESYVKDKADIASVTRLIMREHFQGNIDGIAKDSADGLMNANNNNNNISESNLQSKKGDAKGTLVETNDL</sequence>
<name>X6MZ33_RETFI</name>
<evidence type="ECO:0000313" key="3">
    <source>
        <dbReference type="Proteomes" id="UP000023152"/>
    </source>
</evidence>
<protein>
    <submittedName>
        <fullName evidence="2">Uncharacterized protein</fullName>
    </submittedName>
</protein>
<comment type="caution">
    <text evidence="2">The sequence shown here is derived from an EMBL/GenBank/DDBJ whole genome shotgun (WGS) entry which is preliminary data.</text>
</comment>
<dbReference type="Proteomes" id="UP000023152">
    <property type="component" value="Unassembled WGS sequence"/>
</dbReference>
<evidence type="ECO:0000313" key="2">
    <source>
        <dbReference type="EMBL" id="ETO19305.1"/>
    </source>
</evidence>
<proteinExistence type="predicted"/>
<reference evidence="2 3" key="1">
    <citation type="journal article" date="2013" name="Curr. Biol.">
        <title>The Genome of the Foraminiferan Reticulomyxa filosa.</title>
        <authorList>
            <person name="Glockner G."/>
            <person name="Hulsmann N."/>
            <person name="Schleicher M."/>
            <person name="Noegel A.A."/>
            <person name="Eichinger L."/>
            <person name="Gallinger C."/>
            <person name="Pawlowski J."/>
            <person name="Sierra R."/>
            <person name="Euteneuer U."/>
            <person name="Pillet L."/>
            <person name="Moustafa A."/>
            <person name="Platzer M."/>
            <person name="Groth M."/>
            <person name="Szafranski K."/>
            <person name="Schliwa M."/>
        </authorList>
    </citation>
    <scope>NUCLEOTIDE SEQUENCE [LARGE SCALE GENOMIC DNA]</scope>
</reference>
<dbReference type="AlphaFoldDB" id="X6MZ33"/>
<accession>X6MZ33</accession>
<feature type="non-terminal residue" evidence="2">
    <location>
        <position position="148"/>
    </location>
</feature>
<organism evidence="2 3">
    <name type="scientific">Reticulomyxa filosa</name>
    <dbReference type="NCBI Taxonomy" id="46433"/>
    <lineage>
        <taxon>Eukaryota</taxon>
        <taxon>Sar</taxon>
        <taxon>Rhizaria</taxon>
        <taxon>Retaria</taxon>
        <taxon>Foraminifera</taxon>
        <taxon>Monothalamids</taxon>
        <taxon>Reticulomyxidae</taxon>
        <taxon>Reticulomyxa</taxon>
    </lineage>
</organism>